<feature type="region of interest" description="Disordered" evidence="1">
    <location>
        <begin position="210"/>
        <end position="236"/>
    </location>
</feature>
<evidence type="ECO:0000313" key="3">
    <source>
        <dbReference type="Proteomes" id="UP001596154"/>
    </source>
</evidence>
<dbReference type="Proteomes" id="UP001596154">
    <property type="component" value="Unassembled WGS sequence"/>
</dbReference>
<proteinExistence type="predicted"/>
<dbReference type="EMBL" id="JBHSNY010000003">
    <property type="protein sequence ID" value="MFC5634122.1"/>
    <property type="molecule type" value="Genomic_DNA"/>
</dbReference>
<accession>A0ABW0UKL1</accession>
<evidence type="ECO:0000313" key="2">
    <source>
        <dbReference type="EMBL" id="MFC5634122.1"/>
    </source>
</evidence>
<keyword evidence="3" id="KW-1185">Reference proteome</keyword>
<comment type="caution">
    <text evidence="2">The sequence shown here is derived from an EMBL/GenBank/DDBJ whole genome shotgun (WGS) entry which is preliminary data.</text>
</comment>
<sequence>MNTRLGVANTDTGPRPQFWYGLPRGYLELDLNPTEEGVAELARQISALPEEARDRADETFRLYAMTVLLLQKQPVAVCALGMHPDGNGKASLSVLTISAFPSGGVNPKRVLAGMVGGHAGGNASNGMQPIELPVGIGFLTEQVRRTVAPGVPPEGQEGPLEGSVWQGTVAVPEPRTSSIITVQLVTSSVELADDYRSVLLGTARTLTFTDPTAEADQGTGPVTPGSAAEAMQSDFG</sequence>
<name>A0ABW0UKL1_9ACTN</name>
<protein>
    <submittedName>
        <fullName evidence="2">Uncharacterized protein</fullName>
    </submittedName>
</protein>
<gene>
    <name evidence="2" type="ORF">ACFPZJ_10065</name>
</gene>
<organism evidence="2 3">
    <name type="scientific">Streptomyces bullii</name>
    <dbReference type="NCBI Taxonomy" id="349910"/>
    <lineage>
        <taxon>Bacteria</taxon>
        <taxon>Bacillati</taxon>
        <taxon>Actinomycetota</taxon>
        <taxon>Actinomycetes</taxon>
        <taxon>Kitasatosporales</taxon>
        <taxon>Streptomycetaceae</taxon>
        <taxon>Streptomyces</taxon>
    </lineage>
</organism>
<reference evidence="3" key="1">
    <citation type="journal article" date="2019" name="Int. J. Syst. Evol. Microbiol.">
        <title>The Global Catalogue of Microorganisms (GCM) 10K type strain sequencing project: providing services to taxonomists for standard genome sequencing and annotation.</title>
        <authorList>
            <consortium name="The Broad Institute Genomics Platform"/>
            <consortium name="The Broad Institute Genome Sequencing Center for Infectious Disease"/>
            <person name="Wu L."/>
            <person name="Ma J."/>
        </authorList>
    </citation>
    <scope>NUCLEOTIDE SEQUENCE [LARGE SCALE GENOMIC DNA]</scope>
    <source>
        <strain evidence="3">CGMCC 4.7248</strain>
    </source>
</reference>
<dbReference type="RefSeq" id="WP_381019693.1">
    <property type="nucleotide sequence ID" value="NZ_JBHSNY010000003.1"/>
</dbReference>
<evidence type="ECO:0000256" key="1">
    <source>
        <dbReference type="SAM" id="MobiDB-lite"/>
    </source>
</evidence>